<dbReference type="AlphaFoldDB" id="A0A133U7K5"/>
<proteinExistence type="predicted"/>
<keyword evidence="2" id="KW-1185">Reference proteome</keyword>
<sequence length="281" mass="32101">MVSALAHHEYGGSVEDISELLGVGKGALNEARTCLSDLKYSRTGPAEVIEYDGLKIGIVTQDMIYKGREGVMLGVSGGLQMTEIGNEKTCEGLNTYFDELEEKLDVDKLLVLMDMNTTVAKKLLELFQEKVIIVLQNHSNWGDVYVYFYRGGWRTLRLRTDAFTEPSFSRDFLERSPAVARVWVVRLFRSEKFKIFLRRSFKFLNFLLKCCIFQDCPNILSSEKTLNFEKQATGRRNISTPLPRMLLVTSVGKNSLSALSFLHALFLNHSLESFFYIFSRR</sequence>
<reference evidence="1 2" key="1">
    <citation type="journal article" date="2016" name="Sci. Rep.">
        <title>Metabolic traits of an uncultured archaeal lineage -MSBL1- from brine pools of the Red Sea.</title>
        <authorList>
            <person name="Mwirichia R."/>
            <person name="Alam I."/>
            <person name="Rashid M."/>
            <person name="Vinu M."/>
            <person name="Ba-Alawi W."/>
            <person name="Anthony Kamau A."/>
            <person name="Kamanda Ngugi D."/>
            <person name="Goker M."/>
            <person name="Klenk H.P."/>
            <person name="Bajic V."/>
            <person name="Stingl U."/>
        </authorList>
    </citation>
    <scope>NUCLEOTIDE SEQUENCE [LARGE SCALE GENOMIC DNA]</scope>
    <source>
        <strain evidence="1">SCGC-AAA259B11</strain>
    </source>
</reference>
<accession>A0A133U7K5</accession>
<organism evidence="1 2">
    <name type="scientific">candidate division MSBL1 archaeon SCGC-AAA259B11</name>
    <dbReference type="NCBI Taxonomy" id="1698260"/>
    <lineage>
        <taxon>Archaea</taxon>
        <taxon>Methanobacteriati</taxon>
        <taxon>Methanobacteriota</taxon>
        <taxon>candidate division MSBL1</taxon>
    </lineage>
</organism>
<evidence type="ECO:0000313" key="1">
    <source>
        <dbReference type="EMBL" id="KXA90157.1"/>
    </source>
</evidence>
<dbReference type="EMBL" id="LHXK01000011">
    <property type="protein sequence ID" value="KXA90157.1"/>
    <property type="molecule type" value="Genomic_DNA"/>
</dbReference>
<comment type="caution">
    <text evidence="1">The sequence shown here is derived from an EMBL/GenBank/DDBJ whole genome shotgun (WGS) entry which is preliminary data.</text>
</comment>
<name>A0A133U7K5_9EURY</name>
<dbReference type="Proteomes" id="UP000070184">
    <property type="component" value="Unassembled WGS sequence"/>
</dbReference>
<gene>
    <name evidence="1" type="ORF">AKJ61_01305</name>
</gene>
<protein>
    <submittedName>
        <fullName evidence="1">Uncharacterized protein</fullName>
    </submittedName>
</protein>
<evidence type="ECO:0000313" key="2">
    <source>
        <dbReference type="Proteomes" id="UP000070184"/>
    </source>
</evidence>